<dbReference type="Proteomes" id="UP001056120">
    <property type="component" value="Linkage Group LG12"/>
</dbReference>
<proteinExistence type="predicted"/>
<evidence type="ECO:0000313" key="1">
    <source>
        <dbReference type="EMBL" id="KAI3794679.1"/>
    </source>
</evidence>
<sequence length="103" mass="12124">MLHSKRRVSILDKSFIISFTHFALEKAEEKGKAKRRGEYKKRRQKAGDMIMRNQTGSLSLRMEPEEEEIKNMKKEGSLSLWRERDWEGDITRPDDSTWQPGIG</sequence>
<comment type="caution">
    <text evidence="1">The sequence shown here is derived from an EMBL/GenBank/DDBJ whole genome shotgun (WGS) entry which is preliminary data.</text>
</comment>
<dbReference type="EMBL" id="CM042029">
    <property type="protein sequence ID" value="KAI3794679.1"/>
    <property type="molecule type" value="Genomic_DNA"/>
</dbReference>
<organism evidence="1 2">
    <name type="scientific">Smallanthus sonchifolius</name>
    <dbReference type="NCBI Taxonomy" id="185202"/>
    <lineage>
        <taxon>Eukaryota</taxon>
        <taxon>Viridiplantae</taxon>
        <taxon>Streptophyta</taxon>
        <taxon>Embryophyta</taxon>
        <taxon>Tracheophyta</taxon>
        <taxon>Spermatophyta</taxon>
        <taxon>Magnoliopsida</taxon>
        <taxon>eudicotyledons</taxon>
        <taxon>Gunneridae</taxon>
        <taxon>Pentapetalae</taxon>
        <taxon>asterids</taxon>
        <taxon>campanulids</taxon>
        <taxon>Asterales</taxon>
        <taxon>Asteraceae</taxon>
        <taxon>Asteroideae</taxon>
        <taxon>Heliantheae alliance</taxon>
        <taxon>Millerieae</taxon>
        <taxon>Smallanthus</taxon>
    </lineage>
</organism>
<reference evidence="2" key="1">
    <citation type="journal article" date="2022" name="Mol. Ecol. Resour.">
        <title>The genomes of chicory, endive, great burdock and yacon provide insights into Asteraceae palaeo-polyploidization history and plant inulin production.</title>
        <authorList>
            <person name="Fan W."/>
            <person name="Wang S."/>
            <person name="Wang H."/>
            <person name="Wang A."/>
            <person name="Jiang F."/>
            <person name="Liu H."/>
            <person name="Zhao H."/>
            <person name="Xu D."/>
            <person name="Zhang Y."/>
        </authorList>
    </citation>
    <scope>NUCLEOTIDE SEQUENCE [LARGE SCALE GENOMIC DNA]</scope>
    <source>
        <strain evidence="2">cv. Yunnan</strain>
    </source>
</reference>
<keyword evidence="2" id="KW-1185">Reference proteome</keyword>
<evidence type="ECO:0000313" key="2">
    <source>
        <dbReference type="Proteomes" id="UP001056120"/>
    </source>
</evidence>
<reference evidence="1 2" key="2">
    <citation type="journal article" date="2022" name="Mol. Ecol. Resour.">
        <title>The genomes of chicory, endive, great burdock and yacon provide insights into Asteraceae paleo-polyploidization history and plant inulin production.</title>
        <authorList>
            <person name="Fan W."/>
            <person name="Wang S."/>
            <person name="Wang H."/>
            <person name="Wang A."/>
            <person name="Jiang F."/>
            <person name="Liu H."/>
            <person name="Zhao H."/>
            <person name="Xu D."/>
            <person name="Zhang Y."/>
        </authorList>
    </citation>
    <scope>NUCLEOTIDE SEQUENCE [LARGE SCALE GENOMIC DNA]</scope>
    <source>
        <strain evidence="2">cv. Yunnan</strain>
        <tissue evidence="1">Leaves</tissue>
    </source>
</reference>
<gene>
    <name evidence="1" type="ORF">L1987_37312</name>
</gene>
<protein>
    <submittedName>
        <fullName evidence="1">Uncharacterized protein</fullName>
    </submittedName>
</protein>
<name>A0ACB9HFL0_9ASTR</name>
<accession>A0ACB9HFL0</accession>